<evidence type="ECO:0000313" key="2">
    <source>
        <dbReference type="Proteomes" id="UP000184267"/>
    </source>
</evidence>
<evidence type="ECO:0000313" key="1">
    <source>
        <dbReference type="EMBL" id="OJT07477.1"/>
    </source>
</evidence>
<organism evidence="1 2">
    <name type="scientific">Trametes pubescens</name>
    <name type="common">White-rot fungus</name>
    <dbReference type="NCBI Taxonomy" id="154538"/>
    <lineage>
        <taxon>Eukaryota</taxon>
        <taxon>Fungi</taxon>
        <taxon>Dikarya</taxon>
        <taxon>Basidiomycota</taxon>
        <taxon>Agaricomycotina</taxon>
        <taxon>Agaricomycetes</taxon>
        <taxon>Polyporales</taxon>
        <taxon>Polyporaceae</taxon>
        <taxon>Trametes</taxon>
    </lineage>
</organism>
<gene>
    <name evidence="1" type="ORF">TRAPUB_1662</name>
</gene>
<reference evidence="1 2" key="1">
    <citation type="submission" date="2016-10" db="EMBL/GenBank/DDBJ databases">
        <title>Genome sequence of the basidiomycete white-rot fungus Trametes pubescens.</title>
        <authorList>
            <person name="Makela M.R."/>
            <person name="Granchi Z."/>
            <person name="Peng M."/>
            <person name="De Vries R.P."/>
            <person name="Grigoriev I."/>
            <person name="Riley R."/>
            <person name="Hilden K."/>
        </authorList>
    </citation>
    <scope>NUCLEOTIDE SEQUENCE [LARGE SCALE GENOMIC DNA]</scope>
    <source>
        <strain evidence="1 2">FBCC735</strain>
    </source>
</reference>
<name>A0A1M2VIR2_TRAPU</name>
<dbReference type="OrthoDB" id="2748701at2759"/>
<keyword evidence="2" id="KW-1185">Reference proteome</keyword>
<dbReference type="EMBL" id="MNAD01001172">
    <property type="protein sequence ID" value="OJT07477.1"/>
    <property type="molecule type" value="Genomic_DNA"/>
</dbReference>
<proteinExistence type="predicted"/>
<sequence length="378" mass="42095">MDSLPVETLQQIFEHACTDGGSTGNALSLTSKQIRAAARRARFHTLRVAADSDAFPEFVAFFEHECNSGQIGRPCVRHLHLTLSSVPFIPPNIAQTTRTLQNPPTYPASHELQAGRIPNSLATPLEGSDPELPYCRPRAVEELFRLVAPDLRSLVVYSAPHGLPRDLRYPILKHTFPLLREAAFIGLPGPADLLSRDWDAKLPPVLFPRATHLYLSPRIYEPELRLSAWSVLAPRVTHLHVSGARIPIHVYQLAEAVGVHVQVTRSPLRRVAVLPNSLPPPPLPSPPTYPSVRYLLMEPAAKPQGRTCGNFLRGQMAVWNGLSDIVRECHRRVDGNVKATLLRMPDTVSYEQRAKVLSDQWVERVEGGEGWWKGVELD</sequence>
<dbReference type="OMA" id="DIVRECH"/>
<comment type="caution">
    <text evidence="1">The sequence shown here is derived from an EMBL/GenBank/DDBJ whole genome shotgun (WGS) entry which is preliminary data.</text>
</comment>
<dbReference type="AlphaFoldDB" id="A0A1M2VIR2"/>
<dbReference type="STRING" id="154538.A0A1M2VIR2"/>
<protein>
    <submittedName>
        <fullName evidence="1">Uncharacterized protein</fullName>
    </submittedName>
</protein>
<accession>A0A1M2VIR2</accession>
<dbReference type="Proteomes" id="UP000184267">
    <property type="component" value="Unassembled WGS sequence"/>
</dbReference>